<keyword evidence="3" id="KW-1185">Reference proteome</keyword>
<dbReference type="AlphaFoldDB" id="A0A7K0EMH4"/>
<name>A0A7K0EMH4_9BACT</name>
<evidence type="ECO:0000313" key="3">
    <source>
        <dbReference type="Proteomes" id="UP000441754"/>
    </source>
</evidence>
<protein>
    <recommendedName>
        <fullName evidence="1">DUF6597 domain-containing protein</fullName>
    </recommendedName>
</protein>
<proteinExistence type="predicted"/>
<dbReference type="OrthoDB" id="655946at2"/>
<feature type="domain" description="DUF6597" evidence="1">
    <location>
        <begin position="4"/>
        <end position="54"/>
    </location>
</feature>
<sequence>MKYQEFTPTGKLSAYIECIYLFESDQLTGVDDFVFPGGSMEVIFNLGSGVWKTASPGFYRRTPAIEL</sequence>
<gene>
    <name evidence="2" type="ORF">GJJ30_17205</name>
</gene>
<evidence type="ECO:0000313" key="2">
    <source>
        <dbReference type="EMBL" id="MRS63040.1"/>
    </source>
</evidence>
<dbReference type="Proteomes" id="UP000441754">
    <property type="component" value="Unassembled WGS sequence"/>
</dbReference>
<dbReference type="EMBL" id="WJXZ01000009">
    <property type="protein sequence ID" value="MRS63040.1"/>
    <property type="molecule type" value="Genomic_DNA"/>
</dbReference>
<evidence type="ECO:0000259" key="1">
    <source>
        <dbReference type="Pfam" id="PF20240"/>
    </source>
</evidence>
<organism evidence="2 3">
    <name type="scientific">Larkinella terrae</name>
    <dbReference type="NCBI Taxonomy" id="2025311"/>
    <lineage>
        <taxon>Bacteria</taxon>
        <taxon>Pseudomonadati</taxon>
        <taxon>Bacteroidota</taxon>
        <taxon>Cytophagia</taxon>
        <taxon>Cytophagales</taxon>
        <taxon>Spirosomataceae</taxon>
        <taxon>Larkinella</taxon>
    </lineage>
</organism>
<dbReference type="InterPro" id="IPR046532">
    <property type="entry name" value="DUF6597"/>
</dbReference>
<comment type="caution">
    <text evidence="2">The sequence shown here is derived from an EMBL/GenBank/DDBJ whole genome shotgun (WGS) entry which is preliminary data.</text>
</comment>
<reference evidence="2 3" key="1">
    <citation type="journal article" date="2018" name="Antonie Van Leeuwenhoek">
        <title>Larkinella terrae sp. nov., isolated from soil on Jeju Island, South Korea.</title>
        <authorList>
            <person name="Ten L.N."/>
            <person name="Jeon J."/>
            <person name="Park S.J."/>
            <person name="Park S."/>
            <person name="Lee S.Y."/>
            <person name="Kim M.K."/>
            <person name="Jung H.Y."/>
        </authorList>
    </citation>
    <scope>NUCLEOTIDE SEQUENCE [LARGE SCALE GENOMIC DNA]</scope>
    <source>
        <strain evidence="2 3">KCTC 52001</strain>
    </source>
</reference>
<accession>A0A7K0EMH4</accession>
<dbReference type="Pfam" id="PF20240">
    <property type="entry name" value="DUF6597"/>
    <property type="match status" value="1"/>
</dbReference>